<comment type="caution">
    <text evidence="2">The sequence shown here is derived from an EMBL/GenBank/DDBJ whole genome shotgun (WGS) entry which is preliminary data.</text>
</comment>
<name>A0AA43BBA8_SPHYA</name>
<accession>A0AA43BBA8</accession>
<dbReference type="RefSeq" id="WP_279731810.1">
    <property type="nucleotide sequence ID" value="NZ_JAOCKX010000109.1"/>
</dbReference>
<evidence type="ECO:0000256" key="1">
    <source>
        <dbReference type="SAM" id="MobiDB-lite"/>
    </source>
</evidence>
<protein>
    <submittedName>
        <fullName evidence="2">Uncharacterized protein</fullName>
    </submittedName>
</protein>
<feature type="compositionally biased region" description="Basic and acidic residues" evidence="1">
    <location>
        <begin position="513"/>
        <end position="522"/>
    </location>
</feature>
<sequence length="522" mass="59546">MQGMVDKPNNVEDHYEQLRPPIVRSEGLTDSERYLAKLADDTFLNLWSYPNPYRSQKLGGNGDGKELCDLLVVCDPHVLIFSDKQVRWTDKPVDVAWARWARGAIQDAAKQLKGAERWIDEFPDRLFLGKLCEVPLPLAFPPAGRRKVHRIIVARGAEEAGRKHFEGGLGTFVIRPSIKGPDHFNRDAASFEPFAIGDIDPSNHFVHVFDPVSLDIVMQELDTISDFTEYLDKRAAFIRSGKLSGAHGEEDLLAYYAIRINDEGDHDFTAPEGHTWDEVESITIGSGHWTRYIKHPQSLAKKAADQISYAWDGLIETFTKHLLGGTSIVLPGHTYSLTNSEIAVRYMALQNRYIRRAHSEAIRGALEYGRDQEVFFRAMISPKGSKKCETGFFFLTLKYLRWMDAKGGYEKYRQMRAFYLQSYAQALLMKHSHLERIIGIAMEPPGQNRGSSEDIIYVEQAKWTDADRRQVRKDCSSLGIMGNLKRREYRGNEYPEVNRSGSLRSTGNRKQRRMDAARNRNV</sequence>
<feature type="region of interest" description="Disordered" evidence="1">
    <location>
        <begin position="491"/>
        <end position="522"/>
    </location>
</feature>
<proteinExistence type="predicted"/>
<evidence type="ECO:0000313" key="2">
    <source>
        <dbReference type="EMBL" id="MDH2135301.1"/>
    </source>
</evidence>
<organism evidence="2 3">
    <name type="scientific">Sphingobium yanoikuyae</name>
    <name type="common">Sphingomonas yanoikuyae</name>
    <dbReference type="NCBI Taxonomy" id="13690"/>
    <lineage>
        <taxon>Bacteria</taxon>
        <taxon>Pseudomonadati</taxon>
        <taxon>Pseudomonadota</taxon>
        <taxon>Alphaproteobacteria</taxon>
        <taxon>Sphingomonadales</taxon>
        <taxon>Sphingomonadaceae</taxon>
        <taxon>Sphingobium</taxon>
    </lineage>
</organism>
<reference evidence="2" key="1">
    <citation type="submission" date="2022-09" db="EMBL/GenBank/DDBJ databases">
        <title>Intensive care unit water sources are persistently colonized with multi-drug resistant bacteria and are the site of extensive horizontal gene transfer of antibiotic resistance genes.</title>
        <authorList>
            <person name="Diorio-Toth L."/>
        </authorList>
    </citation>
    <scope>NUCLEOTIDE SEQUENCE</scope>
    <source>
        <strain evidence="2">GD03659</strain>
    </source>
</reference>
<dbReference type="EMBL" id="JAOCKX010000109">
    <property type="protein sequence ID" value="MDH2135301.1"/>
    <property type="molecule type" value="Genomic_DNA"/>
</dbReference>
<dbReference type="Proteomes" id="UP001162318">
    <property type="component" value="Unassembled WGS sequence"/>
</dbReference>
<evidence type="ECO:0000313" key="3">
    <source>
        <dbReference type="Proteomes" id="UP001162318"/>
    </source>
</evidence>
<dbReference type="AlphaFoldDB" id="A0AA43BBA8"/>
<gene>
    <name evidence="2" type="ORF">N5J77_29720</name>
</gene>